<dbReference type="OrthoDB" id="5874942at2759"/>
<keyword evidence="3" id="KW-1185">Reference proteome</keyword>
<proteinExistence type="predicted"/>
<gene>
    <name evidence="2" type="primary">Cni-Y61A9LA.7</name>
    <name evidence="2" type="synonym">Cnig_chr_V.g17076</name>
    <name evidence="2" type="ORF">B9Z55_017076</name>
</gene>
<name>A0A2G5T7G5_9PELO</name>
<evidence type="ECO:0000313" key="2">
    <source>
        <dbReference type="EMBL" id="PIC23344.1"/>
    </source>
</evidence>
<comment type="caution">
    <text evidence="2">The sequence shown here is derived from an EMBL/GenBank/DDBJ whole genome shotgun (WGS) entry which is preliminary data.</text>
</comment>
<dbReference type="AlphaFoldDB" id="A0A2G5T7G5"/>
<dbReference type="EMBL" id="PDUG01000005">
    <property type="protein sequence ID" value="PIC23344.1"/>
    <property type="molecule type" value="Genomic_DNA"/>
</dbReference>
<reference evidence="3" key="1">
    <citation type="submission" date="2017-10" db="EMBL/GenBank/DDBJ databases">
        <title>Rapid genome shrinkage in a self-fertile nematode reveals novel sperm competition proteins.</title>
        <authorList>
            <person name="Yin D."/>
            <person name="Schwarz E.M."/>
            <person name="Thomas C.G."/>
            <person name="Felde R.L."/>
            <person name="Korf I.F."/>
            <person name="Cutter A.D."/>
            <person name="Schartner C.M."/>
            <person name="Ralston E.J."/>
            <person name="Meyer B.J."/>
            <person name="Haag E.S."/>
        </authorList>
    </citation>
    <scope>NUCLEOTIDE SEQUENCE [LARGE SCALE GENOMIC DNA]</scope>
    <source>
        <strain evidence="3">JU1422</strain>
    </source>
</reference>
<sequence>MCVIFFFFKFQVLQRNIMIRGGGAAIQTKRFAPPRLFSVSLRSVTFLLLSNSSSFTSSAFLRKMLTVYVFSALLVAFTISGPCKMSPLTTFLTDSQQQTLHQLIVTARDAGASEDMVKDSMDEYLAQILSPDRLLELKKAHDEFEAQRRGKRSATPSEKQEPKKVFDIIDQFTSDYQNFYEESSAVRNRNKN</sequence>
<protein>
    <submittedName>
        <fullName evidence="2">Uncharacterized protein</fullName>
    </submittedName>
</protein>
<dbReference type="Proteomes" id="UP000230233">
    <property type="component" value="Chromosome V"/>
</dbReference>
<accession>A0A2G5T7G5</accession>
<organism evidence="2 3">
    <name type="scientific">Caenorhabditis nigoni</name>
    <dbReference type="NCBI Taxonomy" id="1611254"/>
    <lineage>
        <taxon>Eukaryota</taxon>
        <taxon>Metazoa</taxon>
        <taxon>Ecdysozoa</taxon>
        <taxon>Nematoda</taxon>
        <taxon>Chromadorea</taxon>
        <taxon>Rhabditida</taxon>
        <taxon>Rhabditina</taxon>
        <taxon>Rhabditomorpha</taxon>
        <taxon>Rhabditoidea</taxon>
        <taxon>Rhabditidae</taxon>
        <taxon>Peloderinae</taxon>
        <taxon>Caenorhabditis</taxon>
    </lineage>
</organism>
<evidence type="ECO:0000313" key="3">
    <source>
        <dbReference type="Proteomes" id="UP000230233"/>
    </source>
</evidence>
<evidence type="ECO:0000256" key="1">
    <source>
        <dbReference type="SAM" id="MobiDB-lite"/>
    </source>
</evidence>
<feature type="region of interest" description="Disordered" evidence="1">
    <location>
        <begin position="145"/>
        <end position="164"/>
    </location>
</feature>